<protein>
    <submittedName>
        <fullName evidence="2">Uncharacterized protein</fullName>
    </submittedName>
</protein>
<feature type="compositionally biased region" description="Basic and acidic residues" evidence="1">
    <location>
        <begin position="46"/>
        <end position="73"/>
    </location>
</feature>
<evidence type="ECO:0000313" key="2">
    <source>
        <dbReference type="EMBL" id="GES81311.1"/>
    </source>
</evidence>
<dbReference type="OrthoDB" id="2458874at2759"/>
<evidence type="ECO:0000256" key="1">
    <source>
        <dbReference type="SAM" id="MobiDB-lite"/>
    </source>
</evidence>
<evidence type="ECO:0000313" key="3">
    <source>
        <dbReference type="Proteomes" id="UP000615446"/>
    </source>
</evidence>
<dbReference type="Proteomes" id="UP000615446">
    <property type="component" value="Unassembled WGS sequence"/>
</dbReference>
<comment type="caution">
    <text evidence="2">The sequence shown here is derived from an EMBL/GenBank/DDBJ whole genome shotgun (WGS) entry which is preliminary data.</text>
</comment>
<reference evidence="2" key="1">
    <citation type="submission" date="2019-10" db="EMBL/GenBank/DDBJ databases">
        <title>Conservation and host-specific expression of non-tandemly repeated heterogenous ribosome RNA gene in arbuscular mycorrhizal fungi.</title>
        <authorList>
            <person name="Maeda T."/>
            <person name="Kobayashi Y."/>
            <person name="Nakagawa T."/>
            <person name="Ezawa T."/>
            <person name="Yamaguchi K."/>
            <person name="Bino T."/>
            <person name="Nishimoto Y."/>
            <person name="Shigenobu S."/>
            <person name="Kawaguchi M."/>
        </authorList>
    </citation>
    <scope>NUCLEOTIDE SEQUENCE</scope>
    <source>
        <strain evidence="2">HR1</strain>
    </source>
</reference>
<feature type="region of interest" description="Disordered" evidence="1">
    <location>
        <begin position="1"/>
        <end position="73"/>
    </location>
</feature>
<name>A0A8H3L6P5_9GLOM</name>
<proteinExistence type="predicted"/>
<feature type="compositionally biased region" description="Basic and acidic residues" evidence="1">
    <location>
        <begin position="22"/>
        <end position="39"/>
    </location>
</feature>
<dbReference type="EMBL" id="BLAL01000054">
    <property type="protein sequence ID" value="GES81311.1"/>
    <property type="molecule type" value="Genomic_DNA"/>
</dbReference>
<gene>
    <name evidence="2" type="ORF">RCL2_000856300</name>
</gene>
<accession>A0A8H3L6P5</accession>
<dbReference type="AlphaFoldDB" id="A0A8H3L6P5"/>
<organism evidence="2 3">
    <name type="scientific">Rhizophagus clarus</name>
    <dbReference type="NCBI Taxonomy" id="94130"/>
    <lineage>
        <taxon>Eukaryota</taxon>
        <taxon>Fungi</taxon>
        <taxon>Fungi incertae sedis</taxon>
        <taxon>Mucoromycota</taxon>
        <taxon>Glomeromycotina</taxon>
        <taxon>Glomeromycetes</taxon>
        <taxon>Glomerales</taxon>
        <taxon>Glomeraceae</taxon>
        <taxon>Rhizophagus</taxon>
    </lineage>
</organism>
<sequence>MQDKEFFSKPSDSNVDKKRKLRSGEESLKEIYQEIREENNQPFSPPEKKKQTNKSSERRKTRSTEKASQEEQKDVVLEEMKSFSIKSSREAWTTEELKKLLTKFKVTIDKPSPNEFVKEFPSRSKKAIAHKLDFIDKKIRKSLNNGDILF</sequence>